<dbReference type="PROSITE" id="PS51257">
    <property type="entry name" value="PROKAR_LIPOPROTEIN"/>
    <property type="match status" value="1"/>
</dbReference>
<dbReference type="InterPro" id="IPR038531">
    <property type="entry name" value="NeuraminylLac-bd_hemagglutn_sf"/>
</dbReference>
<proteinExistence type="predicted"/>
<evidence type="ECO:0000313" key="2">
    <source>
        <dbReference type="EMBL" id="ADD69113.1"/>
    </source>
</evidence>
<keyword evidence="3" id="KW-1185">Reference proteome</keyword>
<accession>D4H3L1</accession>
<dbReference type="AlphaFoldDB" id="D4H3L1"/>
<protein>
    <recommendedName>
        <fullName evidence="4">Lipoprotein</fullName>
    </recommendedName>
</protein>
<dbReference type="EMBL" id="CP001968">
    <property type="protein sequence ID" value="ADD69113.1"/>
    <property type="molecule type" value="Genomic_DNA"/>
</dbReference>
<dbReference type="InParanoid" id="D4H3L1"/>
<keyword evidence="1" id="KW-0732">Signal</keyword>
<gene>
    <name evidence="2" type="ordered locus">Dacet_2351</name>
</gene>
<evidence type="ECO:0000256" key="1">
    <source>
        <dbReference type="SAM" id="SignalP"/>
    </source>
</evidence>
<name>D4H3L1_DENA2</name>
<dbReference type="RefSeq" id="WP_013011615.1">
    <property type="nucleotide sequence ID" value="NC_013943.1"/>
</dbReference>
<feature type="signal peptide" evidence="1">
    <location>
        <begin position="1"/>
        <end position="22"/>
    </location>
</feature>
<reference evidence="2 3" key="1">
    <citation type="journal article" date="2010" name="Stand. Genomic Sci.">
        <title>Complete genome sequence of Denitrovibrio acetiphilus type strain (N2460).</title>
        <authorList>
            <person name="Kiss H."/>
            <person name="Lang E."/>
            <person name="Lapidus A."/>
            <person name="Copeland A."/>
            <person name="Nolan M."/>
            <person name="Glavina Del Rio T."/>
            <person name="Chen F."/>
            <person name="Lucas S."/>
            <person name="Tice H."/>
            <person name="Cheng J.F."/>
            <person name="Han C."/>
            <person name="Goodwin L."/>
            <person name="Pitluck S."/>
            <person name="Liolios K."/>
            <person name="Pati A."/>
            <person name="Ivanova N."/>
            <person name="Mavromatis K."/>
            <person name="Chen A."/>
            <person name="Palaniappan K."/>
            <person name="Land M."/>
            <person name="Hauser L."/>
            <person name="Chang Y.J."/>
            <person name="Jeffries C.D."/>
            <person name="Detter J.C."/>
            <person name="Brettin T."/>
            <person name="Spring S."/>
            <person name="Rohde M."/>
            <person name="Goker M."/>
            <person name="Woyke T."/>
            <person name="Bristow J."/>
            <person name="Eisen J.A."/>
            <person name="Markowitz V."/>
            <person name="Hugenholtz P."/>
            <person name="Kyrpides N.C."/>
            <person name="Klenk H.P."/>
        </authorList>
    </citation>
    <scope>NUCLEOTIDE SEQUENCE [LARGE SCALE GENOMIC DNA]</scope>
    <source>
        <strain evidence="3">DSM 12809 / NBRC 114555 / N2460</strain>
    </source>
</reference>
<organism evidence="2 3">
    <name type="scientific">Denitrovibrio acetiphilus (strain DSM 12809 / NBRC 114555 / N2460)</name>
    <dbReference type="NCBI Taxonomy" id="522772"/>
    <lineage>
        <taxon>Bacteria</taxon>
        <taxon>Pseudomonadati</taxon>
        <taxon>Deferribacterota</taxon>
        <taxon>Deferribacteres</taxon>
        <taxon>Deferribacterales</taxon>
        <taxon>Geovibrionaceae</taxon>
        <taxon>Denitrovibrio</taxon>
    </lineage>
</organism>
<dbReference type="HOGENOM" id="CLU_1110010_0_0_0"/>
<evidence type="ECO:0000313" key="3">
    <source>
        <dbReference type="Proteomes" id="UP000002012"/>
    </source>
</evidence>
<dbReference type="Gene3D" id="3.30.160.180">
    <property type="entry name" value="Putative neuraminyllactose-binding hemagglutinin homolog like domain"/>
    <property type="match status" value="1"/>
</dbReference>
<dbReference type="Proteomes" id="UP000002012">
    <property type="component" value="Chromosome"/>
</dbReference>
<evidence type="ECO:0008006" key="4">
    <source>
        <dbReference type="Google" id="ProtNLM"/>
    </source>
</evidence>
<sequence length="250" mass="27933" precursor="true">MKKILILITIVSAIFIAGCAPSAVNYTNISSMDLPVKKYPSRENLSDLSLAIAKPEVTISFKASNSLKLALRKRIAQDAYILACHLTQEMRKILVAKGFTITDTFDNLNAMTFTQKRNTSALFTAFISIEINEETLSDLVDYVPQLAHGVISSKAKLQIATIEPLSGEIVWLKNVPVQDSDIQLQYPYWASMNASETQIPVELSGTVNSIDDIFKQTNEKITQAVDSFVSVDEFMFLNTDIKKLKKIKRY</sequence>
<feature type="chain" id="PRO_5003057740" description="Lipoprotein" evidence="1">
    <location>
        <begin position="23"/>
        <end position="250"/>
    </location>
</feature>
<dbReference type="KEGG" id="dap:Dacet_2351"/>
<dbReference type="STRING" id="522772.Dacet_2351"/>
<dbReference type="PaxDb" id="522772-Dacet_2351"/>